<evidence type="ECO:0000313" key="1">
    <source>
        <dbReference type="EMBL" id="KAJ9097828.1"/>
    </source>
</evidence>
<name>A0ACC2VFC9_9TREE</name>
<sequence length="390" mass="44534">MRSSAATLVITKAFAHRPSVVCKQLAKSPLRTFTMSTPEQSGKITAWASNDGSFKRQTSSFRDDIHKGGKFEPEKGQLAVSAESRIRRYHLYVSLACPWAHRTLIVRKLKGLEEFFDVSIVHPHMDDQGWRFNGTANETFPAATEDKVYGVDRIRDLYFKAQKDYDARFTVPVIWDKKHETIVSNESSEIIRFLNHAFDEFLPKEKAELDFYPEALRKEIDELNEWVYATVNNGVYKSGFATTQEAYEAAVKPLGESMQRLDKILSDGRDYLVGGKLTEADIRQVTAVEAQTLSDSCTNPIASSDCTLLLCDMIPSTTISEYSSFKCNFGLVRHTYPHLNRWLKNLYWNEPAFKDTTDFAHIKEHYYWSHAQINPTRIVPIGPVPNIEDL</sequence>
<gene>
    <name evidence="1" type="ORF">QFC19_006696</name>
</gene>
<reference evidence="1" key="1">
    <citation type="submission" date="2023-04" db="EMBL/GenBank/DDBJ databases">
        <title>Draft Genome sequencing of Naganishia species isolated from polar environments using Oxford Nanopore Technology.</title>
        <authorList>
            <person name="Leo P."/>
            <person name="Venkateswaran K."/>
        </authorList>
    </citation>
    <scope>NUCLEOTIDE SEQUENCE</scope>
    <source>
        <strain evidence="1">MNA-CCFEE 5261</strain>
    </source>
</reference>
<evidence type="ECO:0000313" key="2">
    <source>
        <dbReference type="Proteomes" id="UP001241377"/>
    </source>
</evidence>
<dbReference type="Proteomes" id="UP001241377">
    <property type="component" value="Unassembled WGS sequence"/>
</dbReference>
<proteinExistence type="predicted"/>
<organism evidence="1 2">
    <name type="scientific">Naganishia cerealis</name>
    <dbReference type="NCBI Taxonomy" id="610337"/>
    <lineage>
        <taxon>Eukaryota</taxon>
        <taxon>Fungi</taxon>
        <taxon>Dikarya</taxon>
        <taxon>Basidiomycota</taxon>
        <taxon>Agaricomycotina</taxon>
        <taxon>Tremellomycetes</taxon>
        <taxon>Filobasidiales</taxon>
        <taxon>Filobasidiaceae</taxon>
        <taxon>Naganishia</taxon>
    </lineage>
</organism>
<accession>A0ACC2VFC9</accession>
<protein>
    <submittedName>
        <fullName evidence="1">Uncharacterized protein</fullName>
    </submittedName>
</protein>
<dbReference type="EMBL" id="JASBWR010000083">
    <property type="protein sequence ID" value="KAJ9097828.1"/>
    <property type="molecule type" value="Genomic_DNA"/>
</dbReference>
<comment type="caution">
    <text evidence="1">The sequence shown here is derived from an EMBL/GenBank/DDBJ whole genome shotgun (WGS) entry which is preliminary data.</text>
</comment>
<keyword evidence="2" id="KW-1185">Reference proteome</keyword>